<evidence type="ECO:0008006" key="9">
    <source>
        <dbReference type="Google" id="ProtNLM"/>
    </source>
</evidence>
<feature type="region of interest" description="Disordered" evidence="3">
    <location>
        <begin position="365"/>
        <end position="388"/>
    </location>
</feature>
<evidence type="ECO:0000256" key="3">
    <source>
        <dbReference type="SAM" id="MobiDB-lite"/>
    </source>
</evidence>
<evidence type="ECO:0000313" key="8">
    <source>
        <dbReference type="Proteomes" id="UP000238322"/>
    </source>
</evidence>
<dbReference type="SUPFAM" id="SSF56300">
    <property type="entry name" value="Metallo-dependent phosphatases"/>
    <property type="match status" value="1"/>
</dbReference>
<comment type="caution">
    <text evidence="7">The sequence shown here is derived from an EMBL/GenBank/DDBJ whole genome shotgun (WGS) entry which is preliminary data.</text>
</comment>
<dbReference type="CDD" id="cd00110">
    <property type="entry name" value="LamG"/>
    <property type="match status" value="1"/>
</dbReference>
<sequence length="686" mass="76731">MTRYQRTFGMAIGMGLIAFSSVFAQEKEQEKEANPTPFLVHDRHMHHHNDHHATEEATEKRFFTTRSSNVMLPLPTEDDAFVFAVFGDRTGGPDEGVNILADAVRDVNLIEPDLVMTVGDLINGYNKTDKWVTQMTEFKTIMNELLCPWFPVAGNHDIYWRPLDDPKVLPKQHEQHYEMHFGPLWYSFEHKNCNFIVLFSDEGDPETGEKTFSKPAAQKVSEEQFAFLKQALERGKDCDHQFLFLHHPRWLGGGYGNDWKDRVHPLLKDTGNVTAVFAGHIHYMRYDPQDGIEYVTLATVGGGQSSKVPEAGYLHQYHLVTVRPKQVAMAAFPVGEAMNVREITGELQQQAVKLAQQKPEIQSTLSINSDGPQKGTVTATINNPSDRPIDFTLTPSSRDSRWSISPNHTHGHVKPGESQKITFHVSYNGKTLDDSFQGIDLVLAQDYLARTTRYAIPEVTTSVDFKIDPEMIKDDAANRALSLNNPGDAIEIDSSELKLPEGPFTVEAWFNAESYSDRVGLVAKTQSSEFSIFLNDGKPSASAHLGGKYRAVHSEEAVPTGKWTHVAAVRDETTISLFVDGQLVDQKQLDPSWKRTTNNLPLFIGADPDKNGSPVSFFHGQVDEVRVTAAPLYSKTFKPERRLKATDDTVLLLNFDQKIGPWHVERGPNKVSVGVQGAPQLTAPLD</sequence>
<feature type="chain" id="PRO_5015585174" description="LamG-like jellyroll fold domain-containing protein" evidence="4">
    <location>
        <begin position="25"/>
        <end position="686"/>
    </location>
</feature>
<evidence type="ECO:0000256" key="1">
    <source>
        <dbReference type="ARBA" id="ARBA00022729"/>
    </source>
</evidence>
<dbReference type="OrthoDB" id="235808at2"/>
<evidence type="ECO:0000313" key="7">
    <source>
        <dbReference type="EMBL" id="PQO31822.1"/>
    </source>
</evidence>
<dbReference type="RefSeq" id="WP_105330834.1">
    <property type="nucleotide sequence ID" value="NZ_PUHY01000012.1"/>
</dbReference>
<dbReference type="Gene3D" id="3.60.21.10">
    <property type="match status" value="1"/>
</dbReference>
<keyword evidence="1 4" id="KW-0732">Signal</keyword>
<dbReference type="InterPro" id="IPR001791">
    <property type="entry name" value="Laminin_G"/>
</dbReference>
<gene>
    <name evidence="7" type="ORF">C5Y83_16280</name>
</gene>
<evidence type="ECO:0000256" key="4">
    <source>
        <dbReference type="SAM" id="SignalP"/>
    </source>
</evidence>
<dbReference type="InterPro" id="IPR029052">
    <property type="entry name" value="Metallo-depent_PP-like"/>
</dbReference>
<feature type="signal peptide" evidence="4">
    <location>
        <begin position="1"/>
        <end position="24"/>
    </location>
</feature>
<dbReference type="InterPro" id="IPR013320">
    <property type="entry name" value="ConA-like_dom_sf"/>
</dbReference>
<organism evidence="7 8">
    <name type="scientific">Blastopirellula marina</name>
    <dbReference type="NCBI Taxonomy" id="124"/>
    <lineage>
        <taxon>Bacteria</taxon>
        <taxon>Pseudomonadati</taxon>
        <taxon>Planctomycetota</taxon>
        <taxon>Planctomycetia</taxon>
        <taxon>Pirellulales</taxon>
        <taxon>Pirellulaceae</taxon>
        <taxon>Blastopirellula</taxon>
    </lineage>
</organism>
<evidence type="ECO:0000259" key="5">
    <source>
        <dbReference type="SMART" id="SM00282"/>
    </source>
</evidence>
<dbReference type="InterPro" id="IPR004843">
    <property type="entry name" value="Calcineurin-like_PHP"/>
</dbReference>
<keyword evidence="2" id="KW-1015">Disulfide bond</keyword>
<feature type="domain" description="Laminin G" evidence="5">
    <location>
        <begin position="502"/>
        <end position="630"/>
    </location>
</feature>
<proteinExistence type="predicted"/>
<dbReference type="InterPro" id="IPR006558">
    <property type="entry name" value="LamG-like"/>
</dbReference>
<dbReference type="Pfam" id="PF00149">
    <property type="entry name" value="Metallophos"/>
    <property type="match status" value="1"/>
</dbReference>
<evidence type="ECO:0000259" key="6">
    <source>
        <dbReference type="SMART" id="SM00560"/>
    </source>
</evidence>
<name>A0A2S8FI36_9BACT</name>
<dbReference type="SUPFAM" id="SSF49899">
    <property type="entry name" value="Concanavalin A-like lectins/glucanases"/>
    <property type="match status" value="1"/>
</dbReference>
<dbReference type="PANTHER" id="PTHR43143">
    <property type="entry name" value="METALLOPHOSPHOESTERASE, CALCINEURIN SUPERFAMILY"/>
    <property type="match status" value="1"/>
</dbReference>
<feature type="compositionally biased region" description="Polar residues" evidence="3">
    <location>
        <begin position="365"/>
        <end position="385"/>
    </location>
</feature>
<dbReference type="EMBL" id="PUHY01000012">
    <property type="protein sequence ID" value="PQO31822.1"/>
    <property type="molecule type" value="Genomic_DNA"/>
</dbReference>
<dbReference type="GO" id="GO:0016787">
    <property type="term" value="F:hydrolase activity"/>
    <property type="evidence" value="ECO:0007669"/>
    <property type="project" value="InterPro"/>
</dbReference>
<dbReference type="SMART" id="SM00560">
    <property type="entry name" value="LamGL"/>
    <property type="match status" value="1"/>
</dbReference>
<reference evidence="7 8" key="1">
    <citation type="submission" date="2018-02" db="EMBL/GenBank/DDBJ databases">
        <title>Comparative genomes isolates from brazilian mangrove.</title>
        <authorList>
            <person name="Araujo J.E."/>
            <person name="Taketani R.G."/>
            <person name="Silva M.C.P."/>
            <person name="Loureco M.V."/>
            <person name="Andreote F.D."/>
        </authorList>
    </citation>
    <scope>NUCLEOTIDE SEQUENCE [LARGE SCALE GENOMIC DNA]</scope>
    <source>
        <strain evidence="7 8">Hex-1 MGV</strain>
    </source>
</reference>
<dbReference type="Proteomes" id="UP000238322">
    <property type="component" value="Unassembled WGS sequence"/>
</dbReference>
<accession>A0A2S8FI36</accession>
<feature type="domain" description="LamG-like jellyroll fold" evidence="6">
    <location>
        <begin position="502"/>
        <end position="630"/>
    </location>
</feature>
<dbReference type="AlphaFoldDB" id="A0A2S8FI36"/>
<evidence type="ECO:0000256" key="2">
    <source>
        <dbReference type="ARBA" id="ARBA00023157"/>
    </source>
</evidence>
<dbReference type="Gene3D" id="2.60.120.200">
    <property type="match status" value="1"/>
</dbReference>
<dbReference type="Pfam" id="PF13385">
    <property type="entry name" value="Laminin_G_3"/>
    <property type="match status" value="1"/>
</dbReference>
<protein>
    <recommendedName>
        <fullName evidence="9">LamG-like jellyroll fold domain-containing protein</fullName>
    </recommendedName>
</protein>
<dbReference type="PANTHER" id="PTHR43143:SF1">
    <property type="entry name" value="SERINE_THREONINE-PROTEIN PHOSPHATASE CPPED1"/>
    <property type="match status" value="1"/>
</dbReference>
<dbReference type="InterPro" id="IPR051918">
    <property type="entry name" value="STPP_CPPED1"/>
</dbReference>
<dbReference type="SMART" id="SM00282">
    <property type="entry name" value="LamG"/>
    <property type="match status" value="1"/>
</dbReference>